<reference evidence="1" key="1">
    <citation type="submission" date="2023-06" db="EMBL/GenBank/DDBJ databases">
        <title>Phylogenetic Diversity of Rhizobium strains.</title>
        <authorList>
            <person name="Moura F.T."/>
            <person name="Helene L.C.F."/>
            <person name="Hungria M."/>
        </authorList>
    </citation>
    <scope>NUCLEOTIDE SEQUENCE</scope>
    <source>
        <strain evidence="1">CCGE524</strain>
    </source>
</reference>
<name>A0ABT7KMZ7_9HYPH</name>
<dbReference type="Proteomes" id="UP001172630">
    <property type="component" value="Unassembled WGS sequence"/>
</dbReference>
<accession>A0ABT7KMZ7</accession>
<dbReference type="EMBL" id="JARFYN010000066">
    <property type="protein sequence ID" value="MDL2410009.1"/>
    <property type="molecule type" value="Genomic_DNA"/>
</dbReference>
<evidence type="ECO:0000313" key="1">
    <source>
        <dbReference type="EMBL" id="MDL2410009.1"/>
    </source>
</evidence>
<evidence type="ECO:0000313" key="2">
    <source>
        <dbReference type="Proteomes" id="UP001172630"/>
    </source>
</evidence>
<keyword evidence="2" id="KW-1185">Reference proteome</keyword>
<dbReference type="RefSeq" id="WP_285883748.1">
    <property type="nucleotide sequence ID" value="NZ_JARFYN010000066.1"/>
</dbReference>
<proteinExistence type="predicted"/>
<comment type="caution">
    <text evidence="1">The sequence shown here is derived from an EMBL/GenBank/DDBJ whole genome shotgun (WGS) entry which is preliminary data.</text>
</comment>
<protein>
    <submittedName>
        <fullName evidence="1">Type IV toxin-antitoxin system AbiEi family antitoxin</fullName>
    </submittedName>
</protein>
<organism evidence="1 2">
    <name type="scientific">Rhizobium calliandrae</name>
    <dbReference type="NCBI Taxonomy" id="1312182"/>
    <lineage>
        <taxon>Bacteria</taxon>
        <taxon>Pseudomonadati</taxon>
        <taxon>Pseudomonadota</taxon>
        <taxon>Alphaproteobacteria</taxon>
        <taxon>Hyphomicrobiales</taxon>
        <taxon>Rhizobiaceae</taxon>
        <taxon>Rhizobium/Agrobacterium group</taxon>
        <taxon>Rhizobium</taxon>
    </lineage>
</organism>
<sequence>MKKPKLTTVLRAAGDVIHIDDAARSLAISRVQAAKTLSAWAAQGWLQRVGTGIYAPVSLDMRGSDQTVTDAWLLVPALFGPAYIGGRTAAEYWDLTEQLFRDIVVFTARPIRNRIKESGGAQFTLRQISESRIFGIKSVWRAHTKVSVSDIDRTMLDILDDPAIGGGIQHVADCLDRYLRKNDSKPDRLIAYADQLDNGAVFKRLGFLAERHQLGAALVTACKARLTKGYAKLDPTLTCDRVVTRWKLKVPATWIGVSSHD</sequence>
<gene>
    <name evidence="1" type="ORF">PY650_31210</name>
</gene>